<reference evidence="1 2" key="1">
    <citation type="submission" date="2019-03" db="EMBL/GenBank/DDBJ databases">
        <title>Genomic Encyclopedia of Type Strains, Phase IV (KMG-IV): sequencing the most valuable type-strain genomes for metagenomic binning, comparative biology and taxonomic classification.</title>
        <authorList>
            <person name="Goeker M."/>
        </authorList>
    </citation>
    <scope>NUCLEOTIDE SEQUENCE [LARGE SCALE GENOMIC DNA]</scope>
    <source>
        <strain evidence="1 2">DSM 15505</strain>
    </source>
</reference>
<dbReference type="EMBL" id="SOAX01000002">
    <property type="protein sequence ID" value="TDT43218.1"/>
    <property type="molecule type" value="Genomic_DNA"/>
</dbReference>
<sequence length="359" mass="42646">MQSHPRTGLFFTSVFAVTIASPLMAGESSEALRLEEAETFHLNALPPDFFVWDDEPRYLDPKDSTLDRFNSWVIQRRRYHSRQIEALGLGLDRTLSGETYIDQSNDTYLRIGAYNQYTEDGRMGFEPEIRFRLDLPTVEEKFRLIVESDSDDLAPLSEQEQRGTLTPAEQDEAGFTSGALRWLNPISEKWDASADIGARLRFPPQIFMRARTWSDWQLADWRLRVDQRIFWYNHEGWISRSWLGFHHDLGEHWDFRAASEARWVHRNRGFELAQIFRFQRYYGSRRFVRYRIGALGETFNTWRKTEYFSDFLYRKRLHDTWLYGEIIPSMRFRRAEDFKPEASLTFRIEMFFSSSGSLN</sequence>
<dbReference type="AlphaFoldDB" id="A0A4V3EQT0"/>
<dbReference type="RefSeq" id="WP_133735302.1">
    <property type="nucleotide sequence ID" value="NZ_SOAX01000002.1"/>
</dbReference>
<comment type="caution">
    <text evidence="1">The sequence shown here is derived from an EMBL/GenBank/DDBJ whole genome shotgun (WGS) entry which is preliminary data.</text>
</comment>
<evidence type="ECO:0008006" key="3">
    <source>
        <dbReference type="Google" id="ProtNLM"/>
    </source>
</evidence>
<gene>
    <name evidence="1" type="ORF">DES49_1032</name>
</gene>
<proteinExistence type="predicted"/>
<protein>
    <recommendedName>
        <fullName evidence="3">Beta-barrel porin 2</fullName>
    </recommendedName>
</protein>
<keyword evidence="2" id="KW-1185">Reference proteome</keyword>
<accession>A0A4V3EQT0</accession>
<evidence type="ECO:0000313" key="1">
    <source>
        <dbReference type="EMBL" id="TDT43218.1"/>
    </source>
</evidence>
<organism evidence="1 2">
    <name type="scientific">Halospina denitrificans</name>
    <dbReference type="NCBI Taxonomy" id="332522"/>
    <lineage>
        <taxon>Bacteria</taxon>
        <taxon>Pseudomonadati</taxon>
        <taxon>Pseudomonadota</taxon>
        <taxon>Gammaproteobacteria</taxon>
        <taxon>Halospina</taxon>
    </lineage>
</organism>
<dbReference type="OrthoDB" id="9342527at2"/>
<name>A0A4V3EQT0_9GAMM</name>
<evidence type="ECO:0000313" key="2">
    <source>
        <dbReference type="Proteomes" id="UP000295830"/>
    </source>
</evidence>
<dbReference type="Proteomes" id="UP000295830">
    <property type="component" value="Unassembled WGS sequence"/>
</dbReference>